<evidence type="ECO:0000256" key="3">
    <source>
        <dbReference type="ARBA" id="ARBA00022801"/>
    </source>
</evidence>
<evidence type="ECO:0000256" key="4">
    <source>
        <dbReference type="ARBA" id="ARBA00022839"/>
    </source>
</evidence>
<accession>A0A0B7N9F7</accession>
<dbReference type="Gene3D" id="3.30.420.10">
    <property type="entry name" value="Ribonuclease H-like superfamily/Ribonuclease H"/>
    <property type="match status" value="2"/>
</dbReference>
<evidence type="ECO:0000256" key="2">
    <source>
        <dbReference type="ARBA" id="ARBA00022722"/>
    </source>
</evidence>
<evidence type="ECO:0000313" key="7">
    <source>
        <dbReference type="Proteomes" id="UP000054107"/>
    </source>
</evidence>
<dbReference type="GO" id="GO:0000175">
    <property type="term" value="F:3'-5'-RNA exonuclease activity"/>
    <property type="evidence" value="ECO:0007669"/>
    <property type="project" value="InterPro"/>
</dbReference>
<comment type="similarity">
    <text evidence="1">Belongs to the oligoribonuclease family.</text>
</comment>
<dbReference type="PANTHER" id="PTHR11046">
    <property type="entry name" value="OLIGORIBONUCLEASE, MITOCHONDRIAL"/>
    <property type="match status" value="1"/>
</dbReference>
<dbReference type="SUPFAM" id="SSF53098">
    <property type="entry name" value="Ribonuclease H-like"/>
    <property type="match status" value="1"/>
</dbReference>
<dbReference type="GO" id="GO:0005739">
    <property type="term" value="C:mitochondrion"/>
    <property type="evidence" value="ECO:0007669"/>
    <property type="project" value="TreeGrafter"/>
</dbReference>
<keyword evidence="3" id="KW-0378">Hydrolase</keyword>
<organism evidence="6 7">
    <name type="scientific">Parasitella parasitica</name>
    <dbReference type="NCBI Taxonomy" id="35722"/>
    <lineage>
        <taxon>Eukaryota</taxon>
        <taxon>Fungi</taxon>
        <taxon>Fungi incertae sedis</taxon>
        <taxon>Mucoromycota</taxon>
        <taxon>Mucoromycotina</taxon>
        <taxon>Mucoromycetes</taxon>
        <taxon>Mucorales</taxon>
        <taxon>Mucorineae</taxon>
        <taxon>Mucoraceae</taxon>
        <taxon>Parasitella</taxon>
    </lineage>
</organism>
<dbReference type="GO" id="GO:0003676">
    <property type="term" value="F:nucleic acid binding"/>
    <property type="evidence" value="ECO:0007669"/>
    <property type="project" value="InterPro"/>
</dbReference>
<sequence>MNKTSRIMETIKEPLVWIDCEMTGLDIQKDHLLEIAVIITDGNLNIVDDAHSGLTQRVFDSEITVQEAEKQVFEFLKKHVPPGIAPVAGNSVHEDKKYLRKYMPSVADHLHYRIVESMYSTKPINKVCILKSAGKTWVKSITGSMYCVDYEKGHIYIANILFENETEFSEWYDHNPFCYATWTWQTRNYSKKVVPPGAILNSKDLKCTDFKRCNHHEKKPASPPAPVLQNEENRVVKRRKTMSIEFGCKANLKIKCFNDDFFEVWRHNNHTPENIAELSESCLPKAAKQWTQEYVDKHINWKGIKNLLTLMDNRRSASPFKDKEILLQKLKQLNSIADSYNGLRNQTCFLMFTGQNNRDLRIGSGICCSHIHIEGDVVQSIIGSSSTTLKIRVLLFAPSKFTI</sequence>
<dbReference type="Proteomes" id="UP000054107">
    <property type="component" value="Unassembled WGS sequence"/>
</dbReference>
<reference evidence="6 7" key="1">
    <citation type="submission" date="2014-09" db="EMBL/GenBank/DDBJ databases">
        <authorList>
            <person name="Ellenberger Sabrina"/>
        </authorList>
    </citation>
    <scope>NUCLEOTIDE SEQUENCE [LARGE SCALE GENOMIC DNA]</scope>
    <source>
        <strain evidence="6 7">CBS 412.66</strain>
    </source>
</reference>
<dbReference type="Pfam" id="PF00929">
    <property type="entry name" value="RNase_T"/>
    <property type="match status" value="2"/>
</dbReference>
<dbReference type="OrthoDB" id="270189at2759"/>
<dbReference type="InterPro" id="IPR036397">
    <property type="entry name" value="RNaseH_sf"/>
</dbReference>
<dbReference type="STRING" id="35722.A0A0B7N9F7"/>
<feature type="domain" description="Exonuclease" evidence="5">
    <location>
        <begin position="14"/>
        <end position="157"/>
    </location>
</feature>
<evidence type="ECO:0000313" key="6">
    <source>
        <dbReference type="EMBL" id="CEP12020.1"/>
    </source>
</evidence>
<keyword evidence="7" id="KW-1185">Reference proteome</keyword>
<evidence type="ECO:0000259" key="5">
    <source>
        <dbReference type="SMART" id="SM00479"/>
    </source>
</evidence>
<evidence type="ECO:0000256" key="1">
    <source>
        <dbReference type="ARBA" id="ARBA00009921"/>
    </source>
</evidence>
<dbReference type="PANTHER" id="PTHR11046:SF0">
    <property type="entry name" value="OLIGORIBONUCLEASE, MITOCHONDRIAL"/>
    <property type="match status" value="1"/>
</dbReference>
<protein>
    <recommendedName>
        <fullName evidence="5">Exonuclease domain-containing protein</fullName>
    </recommendedName>
</protein>
<dbReference type="InterPro" id="IPR012337">
    <property type="entry name" value="RNaseH-like_sf"/>
</dbReference>
<keyword evidence="4" id="KW-0269">Exonuclease</keyword>
<dbReference type="AlphaFoldDB" id="A0A0B7N9F7"/>
<gene>
    <name evidence="6" type="primary">PARPA_05927.1 scaffold 20170</name>
</gene>
<dbReference type="EMBL" id="LN727224">
    <property type="protein sequence ID" value="CEP12020.1"/>
    <property type="molecule type" value="Genomic_DNA"/>
</dbReference>
<dbReference type="InterPro" id="IPR013520">
    <property type="entry name" value="Ribonucl_H"/>
</dbReference>
<proteinExistence type="inferred from homology"/>
<dbReference type="InterPro" id="IPR022894">
    <property type="entry name" value="Oligoribonuclease"/>
</dbReference>
<keyword evidence="2" id="KW-0540">Nuclease</keyword>
<name>A0A0B7N9F7_9FUNG</name>
<dbReference type="SMART" id="SM00479">
    <property type="entry name" value="EXOIII"/>
    <property type="match status" value="1"/>
</dbReference>